<keyword evidence="2" id="KW-1133">Transmembrane helix</keyword>
<evidence type="ECO:0000256" key="1">
    <source>
        <dbReference type="SAM" id="MobiDB-lite"/>
    </source>
</evidence>
<feature type="compositionally biased region" description="Basic residues" evidence="1">
    <location>
        <begin position="266"/>
        <end position="281"/>
    </location>
</feature>
<gene>
    <name evidence="3" type="ORF">M0813_17903</name>
</gene>
<keyword evidence="4" id="KW-1185">Reference proteome</keyword>
<feature type="transmembrane region" description="Helical" evidence="2">
    <location>
        <begin position="1055"/>
        <end position="1073"/>
    </location>
</feature>
<feature type="compositionally biased region" description="Basic residues" evidence="1">
    <location>
        <begin position="228"/>
        <end position="244"/>
    </location>
</feature>
<accession>A0ABQ8YUD6</accession>
<keyword evidence="2" id="KW-0812">Transmembrane</keyword>
<reference evidence="3" key="1">
    <citation type="submission" date="2022-08" db="EMBL/GenBank/DDBJ databases">
        <title>Novel sulfate-reducing endosymbionts in the free-living metamonad Anaeramoeba.</title>
        <authorList>
            <person name="Jerlstrom-Hultqvist J."/>
            <person name="Cepicka I."/>
            <person name="Gallot-Lavallee L."/>
            <person name="Salas-Leiva D."/>
            <person name="Curtis B.A."/>
            <person name="Zahonova K."/>
            <person name="Pipaliya S."/>
            <person name="Dacks J."/>
            <person name="Roger A.J."/>
        </authorList>
    </citation>
    <scope>NUCLEOTIDE SEQUENCE</scope>
    <source>
        <strain evidence="3">Schooner1</strain>
    </source>
</reference>
<comment type="caution">
    <text evidence="3">The sequence shown here is derived from an EMBL/GenBank/DDBJ whole genome shotgun (WGS) entry which is preliminary data.</text>
</comment>
<dbReference type="Proteomes" id="UP001150062">
    <property type="component" value="Unassembled WGS sequence"/>
</dbReference>
<organism evidence="3 4">
    <name type="scientific">Anaeramoeba flamelloides</name>
    <dbReference type="NCBI Taxonomy" id="1746091"/>
    <lineage>
        <taxon>Eukaryota</taxon>
        <taxon>Metamonada</taxon>
        <taxon>Anaeramoebidae</taxon>
        <taxon>Anaeramoeba</taxon>
    </lineage>
</organism>
<protein>
    <submittedName>
        <fullName evidence="3">Transcription initiation factor tfiid subunit 3</fullName>
    </submittedName>
</protein>
<evidence type="ECO:0000313" key="3">
    <source>
        <dbReference type="EMBL" id="KAJ6248240.1"/>
    </source>
</evidence>
<feature type="compositionally biased region" description="Basic residues" evidence="1">
    <location>
        <begin position="567"/>
        <end position="582"/>
    </location>
</feature>
<name>A0ABQ8YUD6_9EUKA</name>
<keyword evidence="2" id="KW-0472">Membrane</keyword>
<sequence length="1103" mass="130096">MLKIDPNRKKINKEIILVFFQTYTHYIEENELTSDRIWCMDETPCQHSDTPKKSFKLRNSKSFSKTHGFNQRDTLVACIRADGARLAPMIIETRNAYLNKKDSSKSREKIGVIEKARKLFINLIFTPPKEAKRYSPLDNSFFGTFKRTRANCLPHIHNYTRILRLLIISKYYYDATGESDEFFRVCTDIQMNNMKTNSQKGKKRVRNAGKTTLSQPIFTEERFEVRPQSKRRQLHQKGRKKARNAGKTSLSQPIFAEDQLEERPQSKKKTTSPKRKKKRKNAGNDSQKKNDINKSPTKEGLKMTRSSKNDLQIDEDISLPFDINHLTNVCEKARLEYTNKLVVVESSESDEIMVVSSNEILSLKGKYGKKIESIFTNTDEDEDDILEEWSEDANSDRSGDTKLSKVVLEDNIIGINWRDNLCWFDSVIHSLTFVEGFVDWLKAIDTNEAKMLRAMLVSIRNSTTISRRKSRELKNLLMSARDKLLKSAPQEYRNGDLNHVSSAIVILDAIFQKHPKYKGDMTSDYFRVYDKNICEGKTVVPLAPTVDGNTLKVDVDTLKKKKKHKTEHYKKNFNRKTKRKNKNKDLPNRKGFLSNKRKEKKNQITRIIAQHLVLLTWTILKKTCQKRISKRSETKKKKKKKKKTRNNNNGQKEDSQEKKKFSQQFLSEEYFEIEIEKLQKAYTKNKIVQYQGLLTKLQIDFQKLNQNKFSMDFDKLIVFPFNLIEISTKLKILIKYLQTFDYDDLSTIYTELIENFPDLDQLRKNKQFHILFMLKAIIIAEHTLVSEEGNFRRLKKQVLLQKKKNSFLNYIWIVSQLLFADPIIALDIWKTEFFPLLQKQYCTEEQAIQIFDFLEVLFFHENNYITLKNSVDGMIESNLFINYFKLFCTLKNSYGPIPKKWTVTGKNENNNQSNEKKKKKNQQPTHQILKKRNYSIEYLIKSLQHDNLCFKIWKKIYPLLIPQSNNLVGCIYMNWNDHYLSFNHLDLSDLLDLFVKTNNQIAKNKFKPEKYWTKEKRINSFDIAKINVKTLSRSSQVFRDFKKRIYEPKHQGEKWLFFIAVLIVLLTFIIYFLDANDLTSFESVHKFFKKNILEDIIEKRIKH</sequence>
<dbReference type="EMBL" id="JAOAOG010000116">
    <property type="protein sequence ID" value="KAJ6248240.1"/>
    <property type="molecule type" value="Genomic_DNA"/>
</dbReference>
<feature type="region of interest" description="Disordered" evidence="1">
    <location>
        <begin position="197"/>
        <end position="307"/>
    </location>
</feature>
<feature type="compositionally biased region" description="Basic and acidic residues" evidence="1">
    <location>
        <begin position="286"/>
        <end position="302"/>
    </location>
</feature>
<evidence type="ECO:0000313" key="4">
    <source>
        <dbReference type="Proteomes" id="UP001150062"/>
    </source>
</evidence>
<evidence type="ECO:0000256" key="2">
    <source>
        <dbReference type="SAM" id="Phobius"/>
    </source>
</evidence>
<proteinExistence type="predicted"/>
<feature type="compositionally biased region" description="Basic and acidic residues" evidence="1">
    <location>
        <begin position="651"/>
        <end position="660"/>
    </location>
</feature>
<feature type="compositionally biased region" description="Basic residues" evidence="1">
    <location>
        <begin position="628"/>
        <end position="645"/>
    </location>
</feature>
<feature type="region of interest" description="Disordered" evidence="1">
    <location>
        <begin position="628"/>
        <end position="660"/>
    </location>
</feature>
<feature type="region of interest" description="Disordered" evidence="1">
    <location>
        <begin position="905"/>
        <end position="926"/>
    </location>
</feature>
<feature type="region of interest" description="Disordered" evidence="1">
    <location>
        <begin position="567"/>
        <end position="599"/>
    </location>
</feature>